<dbReference type="EMBL" id="CAVNYO010000403">
    <property type="protein sequence ID" value="CAK5274925.1"/>
    <property type="molecule type" value="Genomic_DNA"/>
</dbReference>
<gene>
    <name evidence="1" type="ORF">MYCIT1_LOCUS22338</name>
</gene>
<evidence type="ECO:0000313" key="1">
    <source>
        <dbReference type="EMBL" id="CAK5274925.1"/>
    </source>
</evidence>
<name>A0AAD2HHJ0_9AGAR</name>
<evidence type="ECO:0000313" key="2">
    <source>
        <dbReference type="Proteomes" id="UP001295794"/>
    </source>
</evidence>
<comment type="caution">
    <text evidence="1">The sequence shown here is derived from an EMBL/GenBank/DDBJ whole genome shotgun (WGS) entry which is preliminary data.</text>
</comment>
<reference evidence="1" key="1">
    <citation type="submission" date="2023-11" db="EMBL/GenBank/DDBJ databases">
        <authorList>
            <person name="De Vega J J."/>
            <person name="De Vega J J."/>
        </authorList>
    </citation>
    <scope>NUCLEOTIDE SEQUENCE</scope>
</reference>
<sequence length="80" mass="8695">MVLDKSLRAMSRSGDMSIAVVDPLLVHDDASCIWDLGTCPTDIATLPACIRSASVRPVSWTLRRISSRLSVPHDPHSVNP</sequence>
<accession>A0AAD2HHJ0</accession>
<proteinExistence type="predicted"/>
<dbReference type="Proteomes" id="UP001295794">
    <property type="component" value="Unassembled WGS sequence"/>
</dbReference>
<protein>
    <submittedName>
        <fullName evidence="1">Uncharacterized protein</fullName>
    </submittedName>
</protein>
<organism evidence="1 2">
    <name type="scientific">Mycena citricolor</name>
    <dbReference type="NCBI Taxonomy" id="2018698"/>
    <lineage>
        <taxon>Eukaryota</taxon>
        <taxon>Fungi</taxon>
        <taxon>Dikarya</taxon>
        <taxon>Basidiomycota</taxon>
        <taxon>Agaricomycotina</taxon>
        <taxon>Agaricomycetes</taxon>
        <taxon>Agaricomycetidae</taxon>
        <taxon>Agaricales</taxon>
        <taxon>Marasmiineae</taxon>
        <taxon>Mycenaceae</taxon>
        <taxon>Mycena</taxon>
    </lineage>
</organism>
<keyword evidence="2" id="KW-1185">Reference proteome</keyword>
<dbReference type="AlphaFoldDB" id="A0AAD2HHJ0"/>